<proteinExistence type="predicted"/>
<dbReference type="AlphaFoldDB" id="A0A0V0YFT8"/>
<accession>A0A0V0YFT8</accession>
<sequence>MNMDNEKMAHLANSQHEMRGDYNKRQISVQLSLMKYTLYALFICY</sequence>
<keyword evidence="2" id="KW-1185">Reference proteome</keyword>
<protein>
    <submittedName>
        <fullName evidence="1">Uncharacterized protein</fullName>
    </submittedName>
</protein>
<reference evidence="1 2" key="1">
    <citation type="submission" date="2015-01" db="EMBL/GenBank/DDBJ databases">
        <title>Evolution of Trichinella species and genotypes.</title>
        <authorList>
            <person name="Korhonen P.K."/>
            <person name="Edoardo P."/>
            <person name="Giuseppe L.R."/>
            <person name="Gasser R.B."/>
        </authorList>
    </citation>
    <scope>NUCLEOTIDE SEQUENCE [LARGE SCALE GENOMIC DNA]</scope>
    <source>
        <strain evidence="1">ISS2496</strain>
    </source>
</reference>
<name>A0A0V0YFT8_9BILA</name>
<dbReference type="Proteomes" id="UP000054783">
    <property type="component" value="Unassembled WGS sequence"/>
</dbReference>
<gene>
    <name evidence="1" type="ORF">T12_5360</name>
</gene>
<organism evidence="1 2">
    <name type="scientific">Trichinella patagoniensis</name>
    <dbReference type="NCBI Taxonomy" id="990121"/>
    <lineage>
        <taxon>Eukaryota</taxon>
        <taxon>Metazoa</taxon>
        <taxon>Ecdysozoa</taxon>
        <taxon>Nematoda</taxon>
        <taxon>Enoplea</taxon>
        <taxon>Dorylaimia</taxon>
        <taxon>Trichinellida</taxon>
        <taxon>Trichinellidae</taxon>
        <taxon>Trichinella</taxon>
    </lineage>
</organism>
<dbReference type="EMBL" id="JYDQ01004357">
    <property type="protein sequence ID" value="KRX98818.1"/>
    <property type="molecule type" value="Genomic_DNA"/>
</dbReference>
<evidence type="ECO:0000313" key="1">
    <source>
        <dbReference type="EMBL" id="KRX98818.1"/>
    </source>
</evidence>
<comment type="caution">
    <text evidence="1">The sequence shown here is derived from an EMBL/GenBank/DDBJ whole genome shotgun (WGS) entry which is preliminary data.</text>
</comment>
<evidence type="ECO:0000313" key="2">
    <source>
        <dbReference type="Proteomes" id="UP000054783"/>
    </source>
</evidence>